<evidence type="ECO:0000259" key="5">
    <source>
        <dbReference type="PROSITE" id="PS50977"/>
    </source>
</evidence>
<dbReference type="InterPro" id="IPR039536">
    <property type="entry name" value="TetR_C_Proteobacteria"/>
</dbReference>
<dbReference type="PROSITE" id="PS50977">
    <property type="entry name" value="HTH_TETR_2"/>
    <property type="match status" value="1"/>
</dbReference>
<organism evidence="6 7">
    <name type="scientific">Acinetobacter shaoyimingii</name>
    <dbReference type="NCBI Taxonomy" id="2715164"/>
    <lineage>
        <taxon>Bacteria</taxon>
        <taxon>Pseudomonadati</taxon>
        <taxon>Pseudomonadota</taxon>
        <taxon>Gammaproteobacteria</taxon>
        <taxon>Moraxellales</taxon>
        <taxon>Moraxellaceae</taxon>
        <taxon>Acinetobacter</taxon>
    </lineage>
</organism>
<evidence type="ECO:0000256" key="4">
    <source>
        <dbReference type="PROSITE-ProRule" id="PRU00335"/>
    </source>
</evidence>
<sequence>MLNELDQCKATVCDIPQTRRGQERRLALLLSATTLFLERGYDAVSLDDVVQHAGGSKASIYKYFGSKEGLFTAICDYRRNLFFQDICSTYLNESENLRTYLITTLFNFYNHLRKAENIAFLRLIIEQTQRSTELASYIHEQGPKQIQSAIANALENANKNGLLCCENPLYSAKLYFGILRDLEWRILMNIPITESDQEITNYVSYCVDRFLDGHQKR</sequence>
<dbReference type="KEGG" id="asha:G8E00_08710"/>
<evidence type="ECO:0000256" key="2">
    <source>
        <dbReference type="ARBA" id="ARBA00023125"/>
    </source>
</evidence>
<name>A0A6G8RVW7_9GAMM</name>
<keyword evidence="3" id="KW-0804">Transcription</keyword>
<gene>
    <name evidence="6" type="ORF">G8E00_08710</name>
</gene>
<evidence type="ECO:0000256" key="1">
    <source>
        <dbReference type="ARBA" id="ARBA00023015"/>
    </source>
</evidence>
<reference evidence="6 7" key="1">
    <citation type="submission" date="2020-03" db="EMBL/GenBank/DDBJ databases">
        <authorList>
            <person name="Zhu W."/>
        </authorList>
    </citation>
    <scope>NUCLEOTIDE SEQUENCE [LARGE SCALE GENOMIC DNA]</scope>
    <source>
        <strain evidence="6 7">323-1</strain>
    </source>
</reference>
<dbReference type="PRINTS" id="PR00455">
    <property type="entry name" value="HTHTETR"/>
</dbReference>
<accession>A0A6G8RVW7</accession>
<dbReference type="InterPro" id="IPR050109">
    <property type="entry name" value="HTH-type_TetR-like_transc_reg"/>
</dbReference>
<dbReference type="RefSeq" id="WP_166223757.1">
    <property type="nucleotide sequence ID" value="NZ_CP049801.1"/>
</dbReference>
<protein>
    <submittedName>
        <fullName evidence="6">TetR/AcrR family transcriptional regulator</fullName>
    </submittedName>
</protein>
<evidence type="ECO:0000313" key="7">
    <source>
        <dbReference type="Proteomes" id="UP000502297"/>
    </source>
</evidence>
<dbReference type="FunFam" id="1.10.10.60:FF:000141">
    <property type="entry name" value="TetR family transcriptional regulator"/>
    <property type="match status" value="1"/>
</dbReference>
<dbReference type="SUPFAM" id="SSF46689">
    <property type="entry name" value="Homeodomain-like"/>
    <property type="match status" value="1"/>
</dbReference>
<dbReference type="EMBL" id="CP049801">
    <property type="protein sequence ID" value="QIO06027.1"/>
    <property type="molecule type" value="Genomic_DNA"/>
</dbReference>
<dbReference type="GO" id="GO:0000976">
    <property type="term" value="F:transcription cis-regulatory region binding"/>
    <property type="evidence" value="ECO:0007669"/>
    <property type="project" value="TreeGrafter"/>
</dbReference>
<keyword evidence="1" id="KW-0805">Transcription regulation</keyword>
<dbReference type="InterPro" id="IPR001647">
    <property type="entry name" value="HTH_TetR"/>
</dbReference>
<dbReference type="Gene3D" id="1.10.357.10">
    <property type="entry name" value="Tetracycline Repressor, domain 2"/>
    <property type="match status" value="1"/>
</dbReference>
<feature type="DNA-binding region" description="H-T-H motif" evidence="4">
    <location>
        <begin position="45"/>
        <end position="64"/>
    </location>
</feature>
<dbReference type="AlphaFoldDB" id="A0A6G8RVW7"/>
<dbReference type="PANTHER" id="PTHR30055">
    <property type="entry name" value="HTH-TYPE TRANSCRIPTIONAL REGULATOR RUTR"/>
    <property type="match status" value="1"/>
</dbReference>
<dbReference type="Proteomes" id="UP000502297">
    <property type="component" value="Chromosome"/>
</dbReference>
<keyword evidence="7" id="KW-1185">Reference proteome</keyword>
<dbReference type="Gene3D" id="1.10.10.60">
    <property type="entry name" value="Homeodomain-like"/>
    <property type="match status" value="1"/>
</dbReference>
<dbReference type="Pfam" id="PF14246">
    <property type="entry name" value="TetR_C_7"/>
    <property type="match status" value="1"/>
</dbReference>
<dbReference type="Pfam" id="PF00440">
    <property type="entry name" value="TetR_N"/>
    <property type="match status" value="1"/>
</dbReference>
<dbReference type="PANTHER" id="PTHR30055:SF146">
    <property type="entry name" value="HTH-TYPE TRANSCRIPTIONAL DUAL REGULATOR CECR"/>
    <property type="match status" value="1"/>
</dbReference>
<evidence type="ECO:0000313" key="6">
    <source>
        <dbReference type="EMBL" id="QIO06027.1"/>
    </source>
</evidence>
<evidence type="ECO:0000256" key="3">
    <source>
        <dbReference type="ARBA" id="ARBA00023163"/>
    </source>
</evidence>
<keyword evidence="2 4" id="KW-0238">DNA-binding</keyword>
<proteinExistence type="predicted"/>
<dbReference type="InterPro" id="IPR009057">
    <property type="entry name" value="Homeodomain-like_sf"/>
</dbReference>
<dbReference type="GO" id="GO:0003700">
    <property type="term" value="F:DNA-binding transcription factor activity"/>
    <property type="evidence" value="ECO:0007669"/>
    <property type="project" value="TreeGrafter"/>
</dbReference>
<feature type="domain" description="HTH tetR-type" evidence="5">
    <location>
        <begin position="22"/>
        <end position="82"/>
    </location>
</feature>